<dbReference type="EMBL" id="JAANIA010000071">
    <property type="protein sequence ID" value="KAG5327488.1"/>
    <property type="molecule type" value="Genomic_DNA"/>
</dbReference>
<evidence type="ECO:0000256" key="1">
    <source>
        <dbReference type="ARBA" id="ARBA00005807"/>
    </source>
</evidence>
<evidence type="ECO:0000313" key="3">
    <source>
        <dbReference type="EMBL" id="KAG5327488.1"/>
    </source>
</evidence>
<name>A0A836K131_9HYME</name>
<protein>
    <submittedName>
        <fullName evidence="3">MTRF2 regulator</fullName>
    </submittedName>
</protein>
<organism evidence="3 4">
    <name type="scientific">Pseudoatta argentina</name>
    <dbReference type="NCBI Taxonomy" id="621737"/>
    <lineage>
        <taxon>Eukaryota</taxon>
        <taxon>Metazoa</taxon>
        <taxon>Ecdysozoa</taxon>
        <taxon>Arthropoda</taxon>
        <taxon>Hexapoda</taxon>
        <taxon>Insecta</taxon>
        <taxon>Pterygota</taxon>
        <taxon>Neoptera</taxon>
        <taxon>Endopterygota</taxon>
        <taxon>Hymenoptera</taxon>
        <taxon>Apocrita</taxon>
        <taxon>Aculeata</taxon>
        <taxon>Formicoidea</taxon>
        <taxon>Formicidae</taxon>
        <taxon>Myrmicinae</taxon>
        <taxon>Pseudoatta</taxon>
    </lineage>
</organism>
<comment type="caution">
    <text evidence="3">The sequence shown here is derived from an EMBL/GenBank/DDBJ whole genome shotgun (WGS) entry which is preliminary data.</text>
</comment>
<reference evidence="3" key="1">
    <citation type="submission" date="2020-02" db="EMBL/GenBank/DDBJ databases">
        <title>Relaxed selection underlies rapid genomic changes in the transitions from sociality to social parasitism in ants.</title>
        <authorList>
            <person name="Bi X."/>
        </authorList>
    </citation>
    <scope>NUCLEOTIDE SEQUENCE</scope>
    <source>
        <strain evidence="3">BGI-DK2014c</strain>
        <tissue evidence="3">Whole body</tissue>
    </source>
</reference>
<dbReference type="AlphaFoldDB" id="A0A836K131"/>
<feature type="region of interest" description="Disordered" evidence="2">
    <location>
        <begin position="189"/>
        <end position="209"/>
    </location>
</feature>
<feature type="non-terminal residue" evidence="3">
    <location>
        <position position="240"/>
    </location>
</feature>
<sequence length="240" mass="26990">MGDIKYYGKRRSIVRRIGSFLPLKSPPKIYVSVTPLHLMTNSMINEETSSNYVDTNGYPIRSVYCFVKSDLFEPISFGSEIRLLALEQELQELREQISTIVKNNKLSKYASVASLPNGEDNLKSLSVPLPPPPPPPPPLPLPFLPPTTPHIARRASLQDHKIEDRKKILLSEKSTGDMLKDIDNVKLRPVARSPGGHPMRVKRENSPCNDLQEILRRRYIAMQSPDSKNSSANLAMDSSF</sequence>
<accession>A0A836K131</accession>
<dbReference type="PANTHER" id="PTHR14215:SF0">
    <property type="entry name" value="WH2 DOMAIN-CONTAINING PROTEIN"/>
    <property type="match status" value="1"/>
</dbReference>
<feature type="non-terminal residue" evidence="3">
    <location>
        <position position="1"/>
    </location>
</feature>
<comment type="similarity">
    <text evidence="1">Belongs to the MTFR1 family.</text>
</comment>
<dbReference type="PANTHER" id="PTHR14215">
    <property type="entry name" value="PROTEIN OF UNKNOWN FUNCTION DUF729"/>
    <property type="match status" value="1"/>
</dbReference>
<dbReference type="InterPro" id="IPR007972">
    <property type="entry name" value="Mtfr1"/>
</dbReference>
<dbReference type="Pfam" id="PF05308">
    <property type="entry name" value="Mito_fiss_reg"/>
    <property type="match status" value="2"/>
</dbReference>
<gene>
    <name evidence="3" type="primary">Mtfr2</name>
    <name evidence="3" type="ORF">G6Z78_0005468</name>
</gene>
<proteinExistence type="inferred from homology"/>
<keyword evidence="4" id="KW-1185">Reference proteome</keyword>
<evidence type="ECO:0000256" key="2">
    <source>
        <dbReference type="SAM" id="MobiDB-lite"/>
    </source>
</evidence>
<dbReference type="Proteomes" id="UP000668214">
    <property type="component" value="Unassembled WGS sequence"/>
</dbReference>
<evidence type="ECO:0000313" key="4">
    <source>
        <dbReference type="Proteomes" id="UP000668214"/>
    </source>
</evidence>